<keyword evidence="6 10" id="KW-0275">Fatty acid biosynthesis</keyword>
<dbReference type="PANTHER" id="PTHR42879">
    <property type="entry name" value="3-OXOACYL-(ACYL-CARRIER-PROTEIN) REDUCTASE"/>
    <property type="match status" value="1"/>
</dbReference>
<dbReference type="InterPro" id="IPR002347">
    <property type="entry name" value="SDR_fam"/>
</dbReference>
<evidence type="ECO:0000256" key="4">
    <source>
        <dbReference type="ARBA" id="ARBA00022832"/>
    </source>
</evidence>
<feature type="binding site" evidence="9">
    <location>
        <position position="186"/>
    </location>
    <ligand>
        <name>NADP(+)</name>
        <dbReference type="ChEBI" id="CHEBI:58349"/>
    </ligand>
</feature>
<dbReference type="GO" id="GO:0006633">
    <property type="term" value="P:fatty acid biosynthetic process"/>
    <property type="evidence" value="ECO:0007669"/>
    <property type="project" value="UniProtKB-UniPathway"/>
</dbReference>
<dbReference type="InterPro" id="IPR050259">
    <property type="entry name" value="SDR"/>
</dbReference>
<accession>A0A1S6INZ7</accession>
<evidence type="ECO:0000256" key="5">
    <source>
        <dbReference type="ARBA" id="ARBA00023002"/>
    </source>
</evidence>
<dbReference type="NCBIfam" id="TIGR01830">
    <property type="entry name" value="3oxo_ACP_reduc"/>
    <property type="match status" value="1"/>
</dbReference>
<sequence>MNLTGKTVVVTGSSRGIGEAIAEAFAMQGANIVLNARKPIAEEVITKLEAYGVQVETILGDVSDFESAKELIEQAKKRFNSVDVLVNNAGINRDKLIMRMTEEDFDATYEVNLKGTFNTIRHALPLMLKQKTGTIINVSSVVGETGNAGQANYAASKAGIIGLTKSVAREAAMRGVTCNAITPGFIETDMTAALSEKVKETMLTQIPLKRFGKSKDIAEAAVFLSKSDYITGQTIRVNGGMYM</sequence>
<comment type="similarity">
    <text evidence="2 10">Belongs to the short-chain dehydrogenases/reductases (SDR) family.</text>
</comment>
<dbReference type="SMART" id="SM00822">
    <property type="entry name" value="PKS_KR"/>
    <property type="match status" value="1"/>
</dbReference>
<evidence type="ECO:0000256" key="9">
    <source>
        <dbReference type="PIRSR" id="PIRSR611284-2"/>
    </source>
</evidence>
<dbReference type="RefSeq" id="WP_062471731.1">
    <property type="nucleotide sequence ID" value="NZ_BBYN01000033.1"/>
</dbReference>
<proteinExistence type="inferred from homology"/>
<dbReference type="EMBL" id="CP019728">
    <property type="protein sequence ID" value="AQS53285.1"/>
    <property type="molecule type" value="Genomic_DNA"/>
</dbReference>
<comment type="function">
    <text evidence="10">Catalyzes the NADPH-dependent reduction of beta-ketoacyl-ACP substrates to beta-hydroxyacyl-ACP products, the first reductive step in the elongation cycle of fatty acid biosynthesis.</text>
</comment>
<dbReference type="PROSITE" id="PS00061">
    <property type="entry name" value="ADH_SHORT"/>
    <property type="match status" value="1"/>
</dbReference>
<keyword evidence="5 10" id="KW-0560">Oxidoreductase</keyword>
<dbReference type="NCBIfam" id="NF005559">
    <property type="entry name" value="PRK07231.1"/>
    <property type="match status" value="1"/>
</dbReference>
<evidence type="ECO:0000256" key="2">
    <source>
        <dbReference type="ARBA" id="ARBA00006484"/>
    </source>
</evidence>
<dbReference type="CDD" id="cd05333">
    <property type="entry name" value="BKR_SDR_c"/>
    <property type="match status" value="1"/>
</dbReference>
<evidence type="ECO:0000256" key="6">
    <source>
        <dbReference type="ARBA" id="ARBA00023160"/>
    </source>
</evidence>
<feature type="binding site" evidence="9">
    <location>
        <position position="88"/>
    </location>
    <ligand>
        <name>NADP(+)</name>
        <dbReference type="ChEBI" id="CHEBI:58349"/>
    </ligand>
</feature>
<dbReference type="InterPro" id="IPR020904">
    <property type="entry name" value="Sc_DH/Rdtase_CS"/>
</dbReference>
<reference evidence="12 13" key="1">
    <citation type="journal article" date="2014" name="Int. J. Syst. Evol. Microbiol.">
        <title>Jeotgalibaca dankookensis gen. nov., sp. nov., a member of the family Carnobacteriaceae, isolated from seujeot (Korean traditional food).</title>
        <authorList>
            <person name="Lee D.G."/>
            <person name="Trujillo M.E."/>
            <person name="Kang H."/>
            <person name="Ahn T.Y."/>
        </authorList>
    </citation>
    <scope>NUCLEOTIDE SEQUENCE [LARGE SCALE GENOMIC DNA]</scope>
    <source>
        <strain evidence="12 13">EX-07</strain>
    </source>
</reference>
<comment type="catalytic activity">
    <reaction evidence="7 10">
        <text>a (3R)-hydroxyacyl-[ACP] + NADP(+) = a 3-oxoacyl-[ACP] + NADPH + H(+)</text>
        <dbReference type="Rhea" id="RHEA:17397"/>
        <dbReference type="Rhea" id="RHEA-COMP:9916"/>
        <dbReference type="Rhea" id="RHEA-COMP:9945"/>
        <dbReference type="ChEBI" id="CHEBI:15378"/>
        <dbReference type="ChEBI" id="CHEBI:57783"/>
        <dbReference type="ChEBI" id="CHEBI:58349"/>
        <dbReference type="ChEBI" id="CHEBI:78776"/>
        <dbReference type="ChEBI" id="CHEBI:78827"/>
        <dbReference type="EC" id="1.1.1.100"/>
    </reaction>
</comment>
<dbReference type="InterPro" id="IPR036291">
    <property type="entry name" value="NAD(P)-bd_dom_sf"/>
</dbReference>
<dbReference type="Pfam" id="PF13561">
    <property type="entry name" value="adh_short_C2"/>
    <property type="match status" value="1"/>
</dbReference>
<dbReference type="STRING" id="708126.BW727_100892"/>
<feature type="active site" description="Proton acceptor" evidence="8">
    <location>
        <position position="153"/>
    </location>
</feature>
<dbReference type="PRINTS" id="PR00081">
    <property type="entry name" value="GDHRDH"/>
</dbReference>
<dbReference type="KEGG" id="jda:BW727_100892"/>
<dbReference type="FunFam" id="3.40.50.720:FF:000173">
    <property type="entry name" value="3-oxoacyl-[acyl-carrier protein] reductase"/>
    <property type="match status" value="1"/>
</dbReference>
<feature type="binding site" evidence="9">
    <location>
        <begin position="153"/>
        <end position="157"/>
    </location>
    <ligand>
        <name>NADP(+)</name>
        <dbReference type="ChEBI" id="CHEBI:58349"/>
    </ligand>
</feature>
<dbReference type="NCBIfam" id="NF009466">
    <property type="entry name" value="PRK12826.1-2"/>
    <property type="match status" value="1"/>
</dbReference>
<dbReference type="GO" id="GO:0051287">
    <property type="term" value="F:NAD binding"/>
    <property type="evidence" value="ECO:0007669"/>
    <property type="project" value="UniProtKB-UniRule"/>
</dbReference>
<evidence type="ECO:0000259" key="11">
    <source>
        <dbReference type="SMART" id="SM00822"/>
    </source>
</evidence>
<evidence type="ECO:0000313" key="12">
    <source>
        <dbReference type="EMBL" id="AQS53285.1"/>
    </source>
</evidence>
<dbReference type="GO" id="GO:0004316">
    <property type="term" value="F:3-oxoacyl-[acyl-carrier-protein] reductase (NADPH) activity"/>
    <property type="evidence" value="ECO:0007669"/>
    <property type="project" value="UniProtKB-UniRule"/>
</dbReference>
<dbReference type="InterPro" id="IPR057326">
    <property type="entry name" value="KR_dom"/>
</dbReference>
<dbReference type="UniPathway" id="UPA00094"/>
<keyword evidence="10" id="KW-0444">Lipid biosynthesis</keyword>
<feature type="domain" description="Ketoreductase" evidence="11">
    <location>
        <begin position="6"/>
        <end position="184"/>
    </location>
</feature>
<organism evidence="12 13">
    <name type="scientific">Jeotgalibaca dankookensis</name>
    <dbReference type="NCBI Taxonomy" id="708126"/>
    <lineage>
        <taxon>Bacteria</taxon>
        <taxon>Bacillati</taxon>
        <taxon>Bacillota</taxon>
        <taxon>Bacilli</taxon>
        <taxon>Lactobacillales</taxon>
        <taxon>Carnobacteriaceae</taxon>
        <taxon>Jeotgalibaca</taxon>
    </lineage>
</organism>
<protein>
    <recommendedName>
        <fullName evidence="3 10">3-oxoacyl-[acyl-carrier-protein] reductase</fullName>
        <ecNumber evidence="3 10">1.1.1.100</ecNumber>
    </recommendedName>
</protein>
<dbReference type="Proteomes" id="UP000188993">
    <property type="component" value="Chromosome"/>
</dbReference>
<evidence type="ECO:0000256" key="8">
    <source>
        <dbReference type="PIRSR" id="PIRSR611284-1"/>
    </source>
</evidence>
<evidence type="ECO:0000256" key="3">
    <source>
        <dbReference type="ARBA" id="ARBA00012948"/>
    </source>
</evidence>
<name>A0A1S6INZ7_9LACT</name>
<gene>
    <name evidence="12" type="primary">fabG_2</name>
    <name evidence="12" type="ORF">BW727_100892</name>
</gene>
<dbReference type="EC" id="1.1.1.100" evidence="3 10"/>
<evidence type="ECO:0000256" key="10">
    <source>
        <dbReference type="RuleBase" id="RU366074"/>
    </source>
</evidence>
<dbReference type="AlphaFoldDB" id="A0A1S6INZ7"/>
<keyword evidence="4 10" id="KW-0276">Fatty acid metabolism</keyword>
<dbReference type="InterPro" id="IPR011284">
    <property type="entry name" value="3oxo_ACP_reduc"/>
</dbReference>
<dbReference type="SUPFAM" id="SSF51735">
    <property type="entry name" value="NAD(P)-binding Rossmann-fold domains"/>
    <property type="match status" value="1"/>
</dbReference>
<comment type="pathway">
    <text evidence="1 10">Lipid metabolism; fatty acid biosynthesis.</text>
</comment>
<dbReference type="OrthoDB" id="9803333at2"/>
<keyword evidence="13" id="KW-1185">Reference proteome</keyword>
<evidence type="ECO:0000313" key="13">
    <source>
        <dbReference type="Proteomes" id="UP000188993"/>
    </source>
</evidence>
<dbReference type="Gene3D" id="3.40.50.720">
    <property type="entry name" value="NAD(P)-binding Rossmann-like Domain"/>
    <property type="match status" value="1"/>
</dbReference>
<dbReference type="PRINTS" id="PR00080">
    <property type="entry name" value="SDRFAMILY"/>
</dbReference>
<feature type="binding site" evidence="9">
    <location>
        <begin position="12"/>
        <end position="15"/>
    </location>
    <ligand>
        <name>NADP(+)</name>
        <dbReference type="ChEBI" id="CHEBI:58349"/>
    </ligand>
</feature>
<evidence type="ECO:0000256" key="1">
    <source>
        <dbReference type="ARBA" id="ARBA00005194"/>
    </source>
</evidence>
<evidence type="ECO:0000256" key="7">
    <source>
        <dbReference type="ARBA" id="ARBA00048508"/>
    </source>
</evidence>
<keyword evidence="10" id="KW-0443">Lipid metabolism</keyword>
<keyword evidence="9 10" id="KW-0521">NADP</keyword>
<dbReference type="PANTHER" id="PTHR42879:SF2">
    <property type="entry name" value="3-OXOACYL-[ACYL-CARRIER-PROTEIN] REDUCTASE FABG"/>
    <property type="match status" value="1"/>
</dbReference>
<comment type="subunit">
    <text evidence="10">Homotetramer.</text>
</comment>